<dbReference type="EMBL" id="JANAKD010000004">
    <property type="protein sequence ID" value="KAJ3499667.1"/>
    <property type="molecule type" value="Genomic_DNA"/>
</dbReference>
<organism evidence="1 2">
    <name type="scientific">Lecanicillium saksenae</name>
    <dbReference type="NCBI Taxonomy" id="468837"/>
    <lineage>
        <taxon>Eukaryota</taxon>
        <taxon>Fungi</taxon>
        <taxon>Dikarya</taxon>
        <taxon>Ascomycota</taxon>
        <taxon>Pezizomycotina</taxon>
        <taxon>Sordariomycetes</taxon>
        <taxon>Hypocreomycetidae</taxon>
        <taxon>Hypocreales</taxon>
        <taxon>Cordycipitaceae</taxon>
        <taxon>Lecanicillium</taxon>
    </lineage>
</organism>
<gene>
    <name evidence="1" type="ORF">NLG97_g135</name>
</gene>
<sequence>MPSATFKVLIAGGGPVGLTAALALSRANIDYILLEKHAHIVSEVGSDLVLSPVSLRALSQLGLYSDLSSASTPLSTIQRIDHDGNNLGEIKMFEYMRENFGEPPRVLRRRDLCQLLLDKLPCTRTIFCSKEIREIKETTEGVTAICSDNTHYEADMIIGADGVHSQVRAHINGLRTAQPAKTPSEGIGFFKASYICLWIRFSAEGLFSGSTFETHGSGASTQMFVSPDHAAAGIYVKASSPITEHKSFTQQDEEALINRWRHLPLSTDRSITLGRMYDRRIASGLTALQEGVHAAWSSKGRSVLVGDAAHVFSPITGAGCNNGIMDVVVLSNKLHSVLATATSKADVRELGAVFHSYQSSRFEKVSAECQMASNVTATATWQSTMRRLADQYLISQSWVQSLIAKQASAEISRAPCFQFLPADEHVHGKISWVVVQDSIKGEQ</sequence>
<reference evidence="1" key="1">
    <citation type="submission" date="2022-07" db="EMBL/GenBank/DDBJ databases">
        <title>Genome Sequence of Lecanicillium saksenae.</title>
        <authorList>
            <person name="Buettner E."/>
        </authorList>
    </citation>
    <scope>NUCLEOTIDE SEQUENCE</scope>
    <source>
        <strain evidence="1">VT-O1</strain>
    </source>
</reference>
<proteinExistence type="predicted"/>
<name>A0ACC1R7J7_9HYPO</name>
<evidence type="ECO:0000313" key="2">
    <source>
        <dbReference type="Proteomes" id="UP001148737"/>
    </source>
</evidence>
<protein>
    <submittedName>
        <fullName evidence="1">Uncharacterized protein</fullName>
    </submittedName>
</protein>
<keyword evidence="2" id="KW-1185">Reference proteome</keyword>
<accession>A0ACC1R7J7</accession>
<evidence type="ECO:0000313" key="1">
    <source>
        <dbReference type="EMBL" id="KAJ3499667.1"/>
    </source>
</evidence>
<dbReference type="Proteomes" id="UP001148737">
    <property type="component" value="Unassembled WGS sequence"/>
</dbReference>
<comment type="caution">
    <text evidence="1">The sequence shown here is derived from an EMBL/GenBank/DDBJ whole genome shotgun (WGS) entry which is preliminary data.</text>
</comment>